<evidence type="ECO:0000313" key="1">
    <source>
        <dbReference type="EMBL" id="PKK61985.1"/>
    </source>
</evidence>
<reference evidence="1 2" key="2">
    <citation type="submission" date="2017-10" db="EMBL/GenBank/DDBJ databases">
        <title>Extensive intraspecific genome diversity in a model arbuscular mycorrhizal fungus.</title>
        <authorList>
            <person name="Chen E.C.H."/>
            <person name="Morin E."/>
            <person name="Baudet D."/>
            <person name="Noel J."/>
            <person name="Ndikumana S."/>
            <person name="Charron P."/>
            <person name="St-Onge C."/>
            <person name="Giorgi J."/>
            <person name="Grigoriev I.V."/>
            <person name="Roux C."/>
            <person name="Martin F.M."/>
            <person name="Corradi N."/>
        </authorList>
    </citation>
    <scope>NUCLEOTIDE SEQUENCE [LARGE SCALE GENOMIC DNA]</scope>
    <source>
        <strain evidence="1 2">C2</strain>
    </source>
</reference>
<evidence type="ECO:0000313" key="2">
    <source>
        <dbReference type="Proteomes" id="UP000233469"/>
    </source>
</evidence>
<dbReference type="EMBL" id="LLXL01002059">
    <property type="protein sequence ID" value="PKK61985.1"/>
    <property type="molecule type" value="Genomic_DNA"/>
</dbReference>
<gene>
    <name evidence="1" type="ORF">RhiirC2_791041</name>
</gene>
<dbReference type="AlphaFoldDB" id="A0A2N1MK17"/>
<sequence length="65" mass="7135">MLSGKQLGSLIDDFFESPLDVNSAVSSNDCGLKAHVMALPVYLEAGFQQLLDGDTPMFELMCNFY</sequence>
<name>A0A2N1MK17_9GLOM</name>
<proteinExistence type="predicted"/>
<accession>A0A2N1MK17</accession>
<dbReference type="Proteomes" id="UP000233469">
    <property type="component" value="Unassembled WGS sequence"/>
</dbReference>
<reference evidence="1 2" key="1">
    <citation type="submission" date="2016-04" db="EMBL/GenBank/DDBJ databases">
        <title>Genome analyses suggest a sexual origin of heterokaryosis in a supposedly ancient asexual fungus.</title>
        <authorList>
            <person name="Ropars J."/>
            <person name="Sedzielewska K."/>
            <person name="Noel J."/>
            <person name="Charron P."/>
            <person name="Farinelli L."/>
            <person name="Marton T."/>
            <person name="Kruger M."/>
            <person name="Pelin A."/>
            <person name="Brachmann A."/>
            <person name="Corradi N."/>
        </authorList>
    </citation>
    <scope>NUCLEOTIDE SEQUENCE [LARGE SCALE GENOMIC DNA]</scope>
    <source>
        <strain evidence="1 2">C2</strain>
    </source>
</reference>
<comment type="caution">
    <text evidence="1">The sequence shown here is derived from an EMBL/GenBank/DDBJ whole genome shotgun (WGS) entry which is preliminary data.</text>
</comment>
<organism evidence="1 2">
    <name type="scientific">Rhizophagus irregularis</name>
    <dbReference type="NCBI Taxonomy" id="588596"/>
    <lineage>
        <taxon>Eukaryota</taxon>
        <taxon>Fungi</taxon>
        <taxon>Fungi incertae sedis</taxon>
        <taxon>Mucoromycota</taxon>
        <taxon>Glomeromycotina</taxon>
        <taxon>Glomeromycetes</taxon>
        <taxon>Glomerales</taxon>
        <taxon>Glomeraceae</taxon>
        <taxon>Rhizophagus</taxon>
    </lineage>
</organism>
<protein>
    <submittedName>
        <fullName evidence="1">Uncharacterized protein</fullName>
    </submittedName>
</protein>